<feature type="transmembrane region" description="Helical" evidence="1">
    <location>
        <begin position="12"/>
        <end position="33"/>
    </location>
</feature>
<reference evidence="2 3" key="1">
    <citation type="journal article" date="2014" name="Int. J. Syst. Evol. Microbiol.">
        <title>Listeria floridensis sp. nov., Listeria aquatica sp. nov., Listeria cornellensis sp. nov., Listeria riparia sp. nov. and Listeria grandensis sp. nov., from agricultural and natural environments.</title>
        <authorList>
            <person name="den Bakker H.C."/>
            <person name="Warchocki S."/>
            <person name="Wright E.M."/>
            <person name="Allred A.F."/>
            <person name="Ahlstrom C."/>
            <person name="Manuel C.S."/>
            <person name="Stasiewicz M.J."/>
            <person name="Burrell A."/>
            <person name="Roof S."/>
            <person name="Strawn L."/>
            <person name="Fortes E.D."/>
            <person name="Nightingale K.K."/>
            <person name="Kephart D."/>
            <person name="Wiedmann M."/>
        </authorList>
    </citation>
    <scope>NUCLEOTIDE SEQUENCE [LARGE SCALE GENOMIC DNA]</scope>
    <source>
        <strain evidence="3">FSL F6-971</strain>
    </source>
</reference>
<proteinExistence type="predicted"/>
<dbReference type="PATRIC" id="fig|1265819.5.peg.738"/>
<organism evidence="2 3">
    <name type="scientific">Listeria grandensis FSL F6-0971</name>
    <dbReference type="NCBI Taxonomy" id="1265819"/>
    <lineage>
        <taxon>Bacteria</taxon>
        <taxon>Bacillati</taxon>
        <taxon>Bacillota</taxon>
        <taxon>Bacilli</taxon>
        <taxon>Bacillales</taxon>
        <taxon>Listeriaceae</taxon>
        <taxon>Listeria</taxon>
    </lineage>
</organism>
<keyword evidence="1" id="KW-1133">Transmembrane helix</keyword>
<dbReference type="Pfam" id="PF11188">
    <property type="entry name" value="DUF2975"/>
    <property type="match status" value="1"/>
</dbReference>
<dbReference type="OrthoDB" id="1100174at2"/>
<keyword evidence="1" id="KW-0812">Transmembrane</keyword>
<dbReference type="EMBL" id="AODD01000002">
    <property type="protein sequence ID" value="EUJ24958.1"/>
    <property type="molecule type" value="Genomic_DNA"/>
</dbReference>
<dbReference type="STRING" id="1265819.PGRAN_03705"/>
<evidence type="ECO:0000313" key="2">
    <source>
        <dbReference type="EMBL" id="EUJ24958.1"/>
    </source>
</evidence>
<name>W7BXC3_9LIST</name>
<keyword evidence="1" id="KW-0472">Membrane</keyword>
<dbReference type="AlphaFoldDB" id="W7BXC3"/>
<feature type="transmembrane region" description="Helical" evidence="1">
    <location>
        <begin position="93"/>
        <end position="113"/>
    </location>
</feature>
<accession>W7BXC3</accession>
<dbReference type="RefSeq" id="WP_036065036.1">
    <property type="nucleotide sequence ID" value="NZ_AODD01000002.1"/>
</dbReference>
<comment type="caution">
    <text evidence="2">The sequence shown here is derived from an EMBL/GenBank/DDBJ whole genome shotgun (WGS) entry which is preliminary data.</text>
</comment>
<feature type="transmembrane region" description="Helical" evidence="1">
    <location>
        <begin position="119"/>
        <end position="142"/>
    </location>
</feature>
<dbReference type="InterPro" id="IPR021354">
    <property type="entry name" value="DUF2975"/>
</dbReference>
<evidence type="ECO:0008006" key="4">
    <source>
        <dbReference type="Google" id="ProtNLM"/>
    </source>
</evidence>
<gene>
    <name evidence="2" type="ORF">PGRAN_03705</name>
</gene>
<keyword evidence="3" id="KW-1185">Reference proteome</keyword>
<protein>
    <recommendedName>
        <fullName evidence="4">YoaS protein</fullName>
    </recommendedName>
</protein>
<evidence type="ECO:0000256" key="1">
    <source>
        <dbReference type="SAM" id="Phobius"/>
    </source>
</evidence>
<feature type="transmembrane region" description="Helical" evidence="1">
    <location>
        <begin position="45"/>
        <end position="72"/>
    </location>
</feature>
<evidence type="ECO:0000313" key="3">
    <source>
        <dbReference type="Proteomes" id="UP000019253"/>
    </source>
</evidence>
<sequence>MKRGSTTFLKLVVLLIGIVMLALCIVGLPWIAIHANEDTPALNRALYPILISMFISAVPFFIALYQAWKVLAYIDKGQAFSMLSVTALKRIKYCAAIISGLYLLTSPLFYYLAQKDDAPGILLIALIIMFASIIIATFAALLQRLLQEAIDIKSENDLTV</sequence>
<dbReference type="Proteomes" id="UP000019253">
    <property type="component" value="Unassembled WGS sequence"/>
</dbReference>